<keyword evidence="5" id="KW-1185">Reference proteome</keyword>
<dbReference type="InterPro" id="IPR001878">
    <property type="entry name" value="Znf_CCHC"/>
</dbReference>
<evidence type="ECO:0000256" key="2">
    <source>
        <dbReference type="SAM" id="MobiDB-lite"/>
    </source>
</evidence>
<comment type="caution">
    <text evidence="4">The sequence shown here is derived from an EMBL/GenBank/DDBJ whole genome shotgun (WGS) entry which is preliminary data.</text>
</comment>
<gene>
    <name evidence="4" type="ORF">AK812_SmicGene37413</name>
</gene>
<feature type="compositionally biased region" description="Acidic residues" evidence="2">
    <location>
        <begin position="2060"/>
        <end position="2070"/>
    </location>
</feature>
<dbReference type="Pfam" id="PF00098">
    <property type="entry name" value="zf-CCHC"/>
    <property type="match status" value="1"/>
</dbReference>
<feature type="region of interest" description="Disordered" evidence="2">
    <location>
        <begin position="885"/>
        <end position="917"/>
    </location>
</feature>
<feature type="compositionally biased region" description="Low complexity" evidence="2">
    <location>
        <begin position="690"/>
        <end position="756"/>
    </location>
</feature>
<dbReference type="GO" id="GO:0003676">
    <property type="term" value="F:nucleic acid binding"/>
    <property type="evidence" value="ECO:0007669"/>
    <property type="project" value="InterPro"/>
</dbReference>
<feature type="compositionally biased region" description="Acidic residues" evidence="2">
    <location>
        <begin position="2080"/>
        <end position="2094"/>
    </location>
</feature>
<dbReference type="PROSITE" id="PS50158">
    <property type="entry name" value="ZF_CCHC"/>
    <property type="match status" value="1"/>
</dbReference>
<keyword evidence="1" id="KW-0862">Zinc</keyword>
<dbReference type="Proteomes" id="UP000186817">
    <property type="component" value="Unassembled WGS sequence"/>
</dbReference>
<feature type="region of interest" description="Disordered" evidence="2">
    <location>
        <begin position="2044"/>
        <end position="2095"/>
    </location>
</feature>
<feature type="region of interest" description="Disordered" evidence="2">
    <location>
        <begin position="311"/>
        <end position="393"/>
    </location>
</feature>
<keyword evidence="1" id="KW-0479">Metal-binding</keyword>
<feature type="compositionally biased region" description="Basic and acidic residues" evidence="2">
    <location>
        <begin position="321"/>
        <end position="379"/>
    </location>
</feature>
<evidence type="ECO:0000256" key="1">
    <source>
        <dbReference type="PROSITE-ProRule" id="PRU00047"/>
    </source>
</evidence>
<feature type="compositionally biased region" description="Basic and acidic residues" evidence="2">
    <location>
        <begin position="612"/>
        <end position="623"/>
    </location>
</feature>
<protein>
    <recommendedName>
        <fullName evidence="3">CCHC-type domain-containing protein</fullName>
    </recommendedName>
</protein>
<keyword evidence="1" id="KW-0863">Zinc-finger</keyword>
<dbReference type="InterPro" id="IPR036875">
    <property type="entry name" value="Znf_CCHC_sf"/>
</dbReference>
<evidence type="ECO:0000313" key="5">
    <source>
        <dbReference type="Proteomes" id="UP000186817"/>
    </source>
</evidence>
<sequence>MVGVWTGRTPDHFQGAVQQSVETQLLIHTVQEQQKQISQMVNLVETLVSRDSVRESKGKGVGSLSDLSGSSMDVDEGRAPIRNPKAESYVPKLPALDGSKMARGRKAEIEAWVEYLEIFLPWLALFDDRIPGEIQSHFGQETTVQNSRLSKGESVRSTRVFLYLRQSFSSFPRGLDLLKQVEKEQLGVPAGYEAMRRLHQELSVCSRIEASSLREEILKFTTPKGIANRPLEVFRCVQVELAKYQRLTAGFPDLALTEADSCMVMLRNLSVETKKYILLHAKIDSLNQLESALRFYDSNLRILDFQDRSGKGEHANPLQFERNKDRFDRRGKDNKGKDKGKDKGKEKGKDKDNKSKGKGDEKGKTGKGNKGEQEKDKGRHQGAAATSSKDGAEKDQATKKKCFVCHEPGHFARDCPHAAKGPGKGGKTEPARAATVLMEPELCAAVHHVIHDFDEDCFSETSLDFPDFLENEFQNRVLEEPVVGRDQGFDVDQGLHDEGSSLSLFMSAETTAAAKHTTSTPPEHAMLHHVSAVPRDGAVGVSYLLLDSGFQNCFWLVCSTGSTPQVTAVMPEISAPPASSSVCTPPQLPDGIQLRLRERVASTRQEGGPTVERVRVGDSRVGSEVEGSEATGSVKGAQGSRVETAGPAPKGPGVPLQPPPPQEPKTPPQEPEEESVEVVVEAEPTPPKVAPKGRGSQKGSVGKQSVGKVKGKGPKAAASGKLDSNMPKIKAQPKPPQVKAAPKRPSAPASSSKGPGTKTGAVNLVPKGVRKVHLKPRPDSLKSNPPLGRRWSAYPRKRKGKQQGKQQKATTESKSTQTPEIMTVMGHAERHEKLEEEAKLFAQLLERHGSTQQYEARFPQVDLSIAAGRAEITTRAMVEITDKTSYTSPSPAHRQHPPPPPPPDVTMGEPAGTVPGSPSGFATAEEAAYPKAMCQALCDVFELEGQGNQDRDISKLVEATAKLTLRLADEHQLLLQDCGFTWFVSTVQGGVLPMMFGISSEWKKLRDENPQQITRPLHVLMLECILTELQARLKKVVEDPAVREAAIQAGWCTEQGVWLYKTWDPIQKELVAATREPMTTTTMENLIIEVLADIKEQGVLHKFHASQTLQADAEMTAENKEVCFTIQVSLRNAGERLHRNLSLLCDNMVLKLLSSRLRQERKHRHGLAKHLEGLIYKQPCEQSGHGANSLAHHFGAAQGPISKVRAAMDWCTELLLPEFTVSPDVMDEEILSPRIVGGIVNDASRAHIQRTDDLQIVAIPASVTKAKEDAAKEEAKRMIVPTVIASVMEDIIVAGKTTAQGTYAYAASAFCAGGDKAPVLVGTSKAYFDIVGRPFARSTISHSFPSILEVSECAISSPSSFILGWPEEEGGPPTLETRVVCLLKRQAPNKGLLLAVPSHFFDESLLIAAQSAPPSEVLGPSEVFECAAAIIAEDQLVEHSARLGVTVIDCNEEICSSMRVAEMPLPEGVESFNQEDPSLVPFIPSLLPQVDPWLRNLDRMEFYSLDEGVFKDAMVLLLFEEGQLFVANWGMETKAEASTLAQVSSEGRGRHGVCDPSWKVNVSREEIGRLTEDFPIANANIREDEDDDARPSLLSSVGSAHQGEDEAVIFVTLRPREFHLPRIVRLIRPTGLLPPSFGSDPGARQLSPDLGASQSAFLAAGLKPLSARDEYLKSKALDSHRKSALKKWVSLVSCEFNAWGVAKQALGPFNPHFATGGLVESVQDCLADKATSTIHQRVGPIFRYVHFWKLHNAVCLPVTEHQLYDYFKANPNAAPTSFRSLLIALSFAKHLLGLSIQGDALSSGRIIGLANAHYSNRCAVKRRPPLTVQQVIRLEGLVNTTTAKDSDRIAAGAFLVMVYGRLRFSDMQRSSGFTIDSVVHEGVEVGYLEARAERTKTSISLERKVRALPVAIPLKCVGPRPWVRVWMNLRVSQGLDDSFPVLPNPAAGGGWSKVPLKVDRGGAWLRALLPGSSEAASDVRIATHSCKATPLSWLAKRGIASGPRRTLGYHIPRKDKSLIIYSRDSLAAPLRDLDRTLAEISTGTFKPDATRSGMIASFEDPGDPSGETEADAISSSSSEASDDEEEAPQSEEEAALDHIAGQWGPEPGQGPWARHKQTRFLHKVRDEAGTHLKCGRAISVRYEILGAAPQFLYPTCATCFPPP</sequence>
<feature type="compositionally biased region" description="Low complexity" evidence="2">
    <location>
        <begin position="62"/>
        <end position="72"/>
    </location>
</feature>
<dbReference type="GO" id="GO:0008270">
    <property type="term" value="F:zinc ion binding"/>
    <property type="evidence" value="ECO:0007669"/>
    <property type="project" value="UniProtKB-KW"/>
</dbReference>
<feature type="region of interest" description="Disordered" evidence="2">
    <location>
        <begin position="601"/>
        <end position="819"/>
    </location>
</feature>
<reference evidence="4 5" key="1">
    <citation type="submission" date="2016-02" db="EMBL/GenBank/DDBJ databases">
        <title>Genome analysis of coral dinoflagellate symbionts highlights evolutionary adaptations to a symbiotic lifestyle.</title>
        <authorList>
            <person name="Aranda M."/>
            <person name="Li Y."/>
            <person name="Liew Y.J."/>
            <person name="Baumgarten S."/>
            <person name="Simakov O."/>
            <person name="Wilson M."/>
            <person name="Piel J."/>
            <person name="Ashoor H."/>
            <person name="Bougouffa S."/>
            <person name="Bajic V.B."/>
            <person name="Ryu T."/>
            <person name="Ravasi T."/>
            <person name="Bayer T."/>
            <person name="Micklem G."/>
            <person name="Kim H."/>
            <person name="Bhak J."/>
            <person name="Lajeunesse T.C."/>
            <person name="Voolstra C.R."/>
        </authorList>
    </citation>
    <scope>NUCLEOTIDE SEQUENCE [LARGE SCALE GENOMIC DNA]</scope>
    <source>
        <strain evidence="4 5">CCMP2467</strain>
    </source>
</reference>
<feature type="compositionally biased region" description="Polar residues" evidence="2">
    <location>
        <begin position="809"/>
        <end position="819"/>
    </location>
</feature>
<accession>A0A1Q9CGC4</accession>
<dbReference type="PANTHER" id="PTHR24216">
    <property type="entry name" value="PAXILLIN-RELATED"/>
    <property type="match status" value="1"/>
</dbReference>
<dbReference type="Gene3D" id="4.10.60.10">
    <property type="entry name" value="Zinc finger, CCHC-type"/>
    <property type="match status" value="1"/>
</dbReference>
<dbReference type="EMBL" id="LSRX01001233">
    <property type="protein sequence ID" value="OLP81983.1"/>
    <property type="molecule type" value="Genomic_DNA"/>
</dbReference>
<proteinExistence type="predicted"/>
<evidence type="ECO:0000259" key="3">
    <source>
        <dbReference type="PROSITE" id="PS50158"/>
    </source>
</evidence>
<evidence type="ECO:0000313" key="4">
    <source>
        <dbReference type="EMBL" id="OLP81983.1"/>
    </source>
</evidence>
<name>A0A1Q9CGC4_SYMMI</name>
<feature type="region of interest" description="Disordered" evidence="2">
    <location>
        <begin position="55"/>
        <end position="75"/>
    </location>
</feature>
<dbReference type="PANTHER" id="PTHR24216:SF65">
    <property type="entry name" value="PAXILLIN-LIKE PROTEIN 1"/>
    <property type="match status" value="1"/>
</dbReference>
<organism evidence="4 5">
    <name type="scientific">Symbiodinium microadriaticum</name>
    <name type="common">Dinoflagellate</name>
    <name type="synonym">Zooxanthella microadriatica</name>
    <dbReference type="NCBI Taxonomy" id="2951"/>
    <lineage>
        <taxon>Eukaryota</taxon>
        <taxon>Sar</taxon>
        <taxon>Alveolata</taxon>
        <taxon>Dinophyceae</taxon>
        <taxon>Suessiales</taxon>
        <taxon>Symbiodiniaceae</taxon>
        <taxon>Symbiodinium</taxon>
    </lineage>
</organism>
<dbReference type="SMART" id="SM00343">
    <property type="entry name" value="ZnF_C2HC"/>
    <property type="match status" value="1"/>
</dbReference>
<dbReference type="SUPFAM" id="SSF57756">
    <property type="entry name" value="Retrovirus zinc finger-like domains"/>
    <property type="match status" value="1"/>
</dbReference>
<feature type="domain" description="CCHC-type" evidence="3">
    <location>
        <begin position="401"/>
        <end position="416"/>
    </location>
</feature>
<feature type="compositionally biased region" description="Pro residues" evidence="2">
    <location>
        <begin position="649"/>
        <end position="669"/>
    </location>
</feature>